<feature type="chain" id="PRO_5041485395" description="Carboxypeptidase" evidence="9">
    <location>
        <begin position="24"/>
        <end position="775"/>
    </location>
</feature>
<keyword evidence="11" id="KW-0812">Transmembrane</keyword>
<organism evidence="12 13">
    <name type="scientific">Lactuca saligna</name>
    <name type="common">Willowleaf lettuce</name>
    <dbReference type="NCBI Taxonomy" id="75948"/>
    <lineage>
        <taxon>Eukaryota</taxon>
        <taxon>Viridiplantae</taxon>
        <taxon>Streptophyta</taxon>
        <taxon>Embryophyta</taxon>
        <taxon>Tracheophyta</taxon>
        <taxon>Spermatophyta</taxon>
        <taxon>Magnoliopsida</taxon>
        <taxon>eudicotyledons</taxon>
        <taxon>Gunneridae</taxon>
        <taxon>Pentapetalae</taxon>
        <taxon>asterids</taxon>
        <taxon>campanulids</taxon>
        <taxon>Asterales</taxon>
        <taxon>Asteraceae</taxon>
        <taxon>Cichorioideae</taxon>
        <taxon>Cichorieae</taxon>
        <taxon>Lactucinae</taxon>
        <taxon>Lactuca</taxon>
    </lineage>
</organism>
<gene>
    <name evidence="12" type="ORF">LSALG_LOCUS11070</name>
</gene>
<evidence type="ECO:0000256" key="4">
    <source>
        <dbReference type="ARBA" id="ARBA00022645"/>
    </source>
</evidence>
<keyword evidence="13" id="KW-1185">Reference proteome</keyword>
<dbReference type="InterPro" id="IPR029058">
    <property type="entry name" value="AB_hydrolase_fold"/>
</dbReference>
<dbReference type="PANTHER" id="PTHR11802">
    <property type="entry name" value="SERINE PROTEASE FAMILY S10 SERINE CARBOXYPEPTIDASE"/>
    <property type="match status" value="1"/>
</dbReference>
<dbReference type="GO" id="GO:0006508">
    <property type="term" value="P:proteolysis"/>
    <property type="evidence" value="ECO:0007669"/>
    <property type="project" value="UniProtKB-KW"/>
</dbReference>
<comment type="similarity">
    <text evidence="2 9">Belongs to the peptidase S10 family.</text>
</comment>
<keyword evidence="7 9" id="KW-0378">Hydrolase</keyword>
<evidence type="ECO:0000313" key="13">
    <source>
        <dbReference type="Proteomes" id="UP001177003"/>
    </source>
</evidence>
<feature type="compositionally biased region" description="Pro residues" evidence="10">
    <location>
        <begin position="695"/>
        <end position="755"/>
    </location>
</feature>
<evidence type="ECO:0000256" key="3">
    <source>
        <dbReference type="ARBA" id="ARBA00022525"/>
    </source>
</evidence>
<keyword evidence="11" id="KW-1133">Transmembrane helix</keyword>
<feature type="compositionally biased region" description="Polar residues" evidence="10">
    <location>
        <begin position="551"/>
        <end position="560"/>
    </location>
</feature>
<dbReference type="Proteomes" id="UP001177003">
    <property type="component" value="Chromosome 2"/>
</dbReference>
<protein>
    <recommendedName>
        <fullName evidence="9">Carboxypeptidase</fullName>
        <ecNumber evidence="9">3.4.16.-</ecNumber>
    </recommendedName>
</protein>
<keyword evidence="4 9" id="KW-0121">Carboxypeptidase</keyword>
<accession>A0AA35VVP3</accession>
<dbReference type="SUPFAM" id="SSF53474">
    <property type="entry name" value="alpha/beta-Hydrolases"/>
    <property type="match status" value="1"/>
</dbReference>
<dbReference type="Pfam" id="PF00450">
    <property type="entry name" value="Peptidase_S10"/>
    <property type="match status" value="1"/>
</dbReference>
<dbReference type="GO" id="GO:0005576">
    <property type="term" value="C:extracellular region"/>
    <property type="evidence" value="ECO:0007669"/>
    <property type="project" value="UniProtKB-SubCell"/>
</dbReference>
<evidence type="ECO:0000256" key="11">
    <source>
        <dbReference type="SAM" id="Phobius"/>
    </source>
</evidence>
<dbReference type="AlphaFoldDB" id="A0AA35VVP3"/>
<evidence type="ECO:0000256" key="8">
    <source>
        <dbReference type="ARBA" id="ARBA00023180"/>
    </source>
</evidence>
<dbReference type="PRINTS" id="PR00724">
    <property type="entry name" value="CRBOXYPTASEC"/>
</dbReference>
<feature type="transmembrane region" description="Helical" evidence="11">
    <location>
        <begin position="569"/>
        <end position="591"/>
    </location>
</feature>
<feature type="compositionally biased region" description="Pro residues" evidence="10">
    <location>
        <begin position="523"/>
        <end position="532"/>
    </location>
</feature>
<proteinExistence type="inferred from homology"/>
<dbReference type="PROSITE" id="PS00131">
    <property type="entry name" value="CARBOXYPEPT_SER_SER"/>
    <property type="match status" value="1"/>
</dbReference>
<comment type="subcellular location">
    <subcellularLocation>
        <location evidence="1">Secreted</location>
    </subcellularLocation>
</comment>
<keyword evidence="11" id="KW-0472">Membrane</keyword>
<dbReference type="InterPro" id="IPR018202">
    <property type="entry name" value="Ser_caboxypep_ser_AS"/>
</dbReference>
<feature type="region of interest" description="Disordered" evidence="10">
    <location>
        <begin position="659"/>
        <end position="775"/>
    </location>
</feature>
<reference evidence="12" key="1">
    <citation type="submission" date="2023-04" db="EMBL/GenBank/DDBJ databases">
        <authorList>
            <person name="Vijverberg K."/>
            <person name="Xiong W."/>
            <person name="Schranz E."/>
        </authorList>
    </citation>
    <scope>NUCLEOTIDE SEQUENCE</scope>
</reference>
<feature type="compositionally biased region" description="Pro residues" evidence="10">
    <location>
        <begin position="503"/>
        <end position="513"/>
    </location>
</feature>
<evidence type="ECO:0000256" key="9">
    <source>
        <dbReference type="RuleBase" id="RU361156"/>
    </source>
</evidence>
<evidence type="ECO:0000313" key="12">
    <source>
        <dbReference type="EMBL" id="CAI9270772.1"/>
    </source>
</evidence>
<feature type="region of interest" description="Disordered" evidence="10">
    <location>
        <begin position="493"/>
        <end position="563"/>
    </location>
</feature>
<dbReference type="EMBL" id="OX465078">
    <property type="protein sequence ID" value="CAI9270772.1"/>
    <property type="molecule type" value="Genomic_DNA"/>
</dbReference>
<feature type="signal peptide" evidence="9">
    <location>
        <begin position="1"/>
        <end position="23"/>
    </location>
</feature>
<dbReference type="EC" id="3.4.16.-" evidence="9"/>
<evidence type="ECO:0000256" key="2">
    <source>
        <dbReference type="ARBA" id="ARBA00009431"/>
    </source>
</evidence>
<keyword evidence="8" id="KW-0325">Glycoprotein</keyword>
<evidence type="ECO:0000256" key="6">
    <source>
        <dbReference type="ARBA" id="ARBA00022729"/>
    </source>
</evidence>
<evidence type="ECO:0000256" key="1">
    <source>
        <dbReference type="ARBA" id="ARBA00004613"/>
    </source>
</evidence>
<dbReference type="PANTHER" id="PTHR11802:SF3">
    <property type="entry name" value="RETINOID-INDUCIBLE SERINE CARBOXYPEPTIDASE"/>
    <property type="match status" value="1"/>
</dbReference>
<dbReference type="InterPro" id="IPR001563">
    <property type="entry name" value="Peptidase_S10"/>
</dbReference>
<name>A0AA35VVP3_LACSI</name>
<dbReference type="GO" id="GO:0004185">
    <property type="term" value="F:serine-type carboxypeptidase activity"/>
    <property type="evidence" value="ECO:0007669"/>
    <property type="project" value="UniProtKB-UniRule"/>
</dbReference>
<dbReference type="Gene3D" id="3.40.50.1820">
    <property type="entry name" value="alpha/beta hydrolase"/>
    <property type="match status" value="1"/>
</dbReference>
<keyword evidence="3" id="KW-0964">Secreted</keyword>
<keyword evidence="6 9" id="KW-0732">Signal</keyword>
<dbReference type="FunFam" id="3.40.50.1820:FF:000123">
    <property type="entry name" value="Carboxypeptidase"/>
    <property type="match status" value="1"/>
</dbReference>
<evidence type="ECO:0000256" key="7">
    <source>
        <dbReference type="ARBA" id="ARBA00022801"/>
    </source>
</evidence>
<evidence type="ECO:0000256" key="5">
    <source>
        <dbReference type="ARBA" id="ARBA00022670"/>
    </source>
</evidence>
<sequence>MISIKYLCVLFVCGLGFISSVTSIRKSSGGTTDGSETWGYVEVRPRAHMFWWLYKSPNKPKHPTNSWPTILWLQGGPGSSGVGFGNFGELGPLDVDLKPRNSTWLQKADLLFVDSPVGSGYSYVEDKSLFVKTDVEAAIDVTTLLKVIYNTNKIKVKNPLYIFAESYGGKFAVTLALSALKAIEKGELKIKLGGVALGDSWISPEDYVLSWGPLLKDMSRIGDVAFNQSTSLALKIQQQIANGQYVNATDSWAELEEVLIDSSNGVDFYNFMLDMRNDPNILTTKKSKRFENKPYALVSEADGNDLDSVMNGPIREKLKIIPTHVEWGGQSSDVFTAMEGDFMKPRIEEVDELLSKGVNVTIYNGQIDLICSTKGTEAWIKKLKWDGLSTYLNIHRTPLYCGEDKSTTKGFFKSYENLAFYWILGAGHFVPVDQPCVSLEMPPTCLARRGIFVFCLNSKTLTFPESGEDNHSQKWYFDYLEYFRFGSTSSRRTRRLAEANSPSPSPAPSPTPSAAPAEAPTIRRPPTPPFFPAEPLDPSSGTTGQAPPVNSFGNTESNNGKNDDTHKKIIIAVVVTATTTFFLAGLMFCCYTRGWGKRRQNDERPLLSLSLSDYSINGVNLSDGSYKPSYNLNSSVHNIGNSGDELVYGNSNVKMDSSIPVGIPLRPPPGRVESSLQPPPGRVESSKRLSANAAPAPPPPMPPAATPPPPPPPSKGAGPPPPPLKGPGPPPPPPKPPAPRPPPPPSGGPPPPRPPVSIQTLKRRKCPYVQGTWVA</sequence>
<keyword evidence="5 9" id="KW-0645">Protease</keyword>
<evidence type="ECO:0000256" key="10">
    <source>
        <dbReference type="SAM" id="MobiDB-lite"/>
    </source>
</evidence>